<dbReference type="InterPro" id="IPR006047">
    <property type="entry name" value="GH13_cat_dom"/>
</dbReference>
<gene>
    <name evidence="5" type="ORF">C5L30_001478</name>
</gene>
<evidence type="ECO:0000256" key="2">
    <source>
        <dbReference type="ARBA" id="ARBA00022801"/>
    </source>
</evidence>
<proteinExistence type="inferred from homology"/>
<accession>A0A4R5ND07</accession>
<organism evidence="5 6">
    <name type="scientific">Companilactobacillus farciminis</name>
    <dbReference type="NCBI Taxonomy" id="1612"/>
    <lineage>
        <taxon>Bacteria</taxon>
        <taxon>Bacillati</taxon>
        <taxon>Bacillota</taxon>
        <taxon>Bacilli</taxon>
        <taxon>Lactobacillales</taxon>
        <taxon>Lactobacillaceae</taxon>
        <taxon>Companilactobacillus</taxon>
    </lineage>
</organism>
<name>A0A4R5ND07_9LACO</name>
<dbReference type="PANTHER" id="PTHR10357:SF184">
    <property type="entry name" value="OLIGO-1,6-GLUCOSIDASE 1"/>
    <property type="match status" value="1"/>
</dbReference>
<dbReference type="NCBIfam" id="NF008183">
    <property type="entry name" value="PRK10933.1"/>
    <property type="match status" value="1"/>
</dbReference>
<dbReference type="FunFam" id="3.20.20.80:FF:000064">
    <property type="entry name" value="Oligo-1,6-glucosidase"/>
    <property type="match status" value="2"/>
</dbReference>
<dbReference type="GO" id="GO:0004556">
    <property type="term" value="F:alpha-amylase activity"/>
    <property type="evidence" value="ECO:0007669"/>
    <property type="project" value="TreeGrafter"/>
</dbReference>
<dbReference type="PANTHER" id="PTHR10357">
    <property type="entry name" value="ALPHA-AMYLASE FAMILY MEMBER"/>
    <property type="match status" value="1"/>
</dbReference>
<dbReference type="Gene3D" id="3.90.400.10">
    <property type="entry name" value="Oligo-1,6-glucosidase, Domain 2"/>
    <property type="match status" value="1"/>
</dbReference>
<dbReference type="SUPFAM" id="SSF51011">
    <property type="entry name" value="Glycosyl hydrolase domain"/>
    <property type="match status" value="1"/>
</dbReference>
<protein>
    <recommendedName>
        <fullName evidence="4">Glycosyl hydrolase family 13 catalytic domain-containing protein</fullName>
    </recommendedName>
</protein>
<evidence type="ECO:0000313" key="5">
    <source>
        <dbReference type="EMBL" id="TDG70687.1"/>
    </source>
</evidence>
<dbReference type="Gene3D" id="2.60.40.1180">
    <property type="entry name" value="Golgi alpha-mannosidase II"/>
    <property type="match status" value="1"/>
</dbReference>
<dbReference type="GO" id="GO:0009313">
    <property type="term" value="P:oligosaccharide catabolic process"/>
    <property type="evidence" value="ECO:0007669"/>
    <property type="project" value="TreeGrafter"/>
</dbReference>
<evidence type="ECO:0000259" key="4">
    <source>
        <dbReference type="SMART" id="SM00642"/>
    </source>
</evidence>
<comment type="caution">
    <text evidence="5">The sequence shown here is derived from an EMBL/GenBank/DDBJ whole genome shotgun (WGS) entry which is preliminary data.</text>
</comment>
<dbReference type="RefSeq" id="WP_035181971.1">
    <property type="nucleotide sequence ID" value="NZ_PUFN01000024.1"/>
</dbReference>
<sequence>MNSNSKWWQHAVVYQVYPKSFQDSDGDGLGDLNGITSRLDYIKDLGVDVIWLNPVYKSPQVDNGYDISDYQSINPSLGTMQDFERLLHKAHEMNLKIVMDLVVNHTSDQHKWFVESKKSKDNKYRDYYIWKDPVDGHAPTNWEASFSGPAWTYDDTTKQYYLHLFAPQQPDLNWENEEMRNNVYNMMNWWSDKGVDGFRMDVISLISKPEDFDNKELQESTDSGKYVSNGPHIHDYLREMNKNVMKKHDLMTVGETPGVNVKEALKYANLDDSELNMVFEFEHMGLDSNPNPALGKWSDQKASLVDLKNNLSKWQKGLYGKAWNSLYWNNHDQPRVVSRFGNDSKEYRELSAKMLAMVLHLLQGTPYIYEGEELGMTNIYFDSLDDYRDLESINAYHEFVDEKKLVDGPTMMSYLKAKSRDNARTPMQWSDDDYAGFSDKEPWIKVNPNYKSINAKEEVSDPNSVYNFYKELISLRHSLPVITDGTYEQVEGTEDDDSLYAYVRKDDNQTLMVVANYTDKEIDRPVLKISKDDKLLLSNYDDDLANKLRPYEAKLYVLD</sequence>
<dbReference type="Proteomes" id="UP000295257">
    <property type="component" value="Unassembled WGS sequence"/>
</dbReference>
<evidence type="ECO:0000313" key="6">
    <source>
        <dbReference type="Proteomes" id="UP000295257"/>
    </source>
</evidence>
<dbReference type="AlphaFoldDB" id="A0A4R5ND07"/>
<dbReference type="EMBL" id="PUFN01000024">
    <property type="protein sequence ID" value="TDG70687.1"/>
    <property type="molecule type" value="Genomic_DNA"/>
</dbReference>
<dbReference type="OrthoDB" id="9805159at2"/>
<keyword evidence="3" id="KW-0326">Glycosidase</keyword>
<comment type="similarity">
    <text evidence="1">Belongs to the glycosyl hydrolase 13 family.</text>
</comment>
<dbReference type="InterPro" id="IPR013780">
    <property type="entry name" value="Glyco_hydro_b"/>
</dbReference>
<evidence type="ECO:0000256" key="3">
    <source>
        <dbReference type="ARBA" id="ARBA00023295"/>
    </source>
</evidence>
<dbReference type="InterPro" id="IPR045857">
    <property type="entry name" value="O16G_dom_2"/>
</dbReference>
<keyword evidence="6" id="KW-1185">Reference proteome</keyword>
<dbReference type="SMART" id="SM00642">
    <property type="entry name" value="Aamy"/>
    <property type="match status" value="1"/>
</dbReference>
<dbReference type="InterPro" id="IPR017853">
    <property type="entry name" value="GH"/>
</dbReference>
<reference evidence="5 6" key="1">
    <citation type="journal article" date="2019" name="Appl. Microbiol. Biotechnol.">
        <title>Uncovering carbohydrate metabolism through a genotype-phenotype association study of 56 lactic acid bacteria genomes.</title>
        <authorList>
            <person name="Buron-Moles G."/>
            <person name="Chailyan A."/>
            <person name="Dolejs I."/>
            <person name="Forster J."/>
            <person name="Miks M.H."/>
        </authorList>
    </citation>
    <scope>NUCLEOTIDE SEQUENCE [LARGE SCALE GENOMIC DNA]</scope>
    <source>
        <strain evidence="5 6">ATCC 29644</strain>
    </source>
</reference>
<dbReference type="Gene3D" id="3.20.20.80">
    <property type="entry name" value="Glycosidases"/>
    <property type="match status" value="1"/>
</dbReference>
<dbReference type="SUPFAM" id="SSF51445">
    <property type="entry name" value="(Trans)glycosidases"/>
    <property type="match status" value="1"/>
</dbReference>
<dbReference type="CDD" id="cd11333">
    <property type="entry name" value="AmyAc_SI_OligoGlu_DGase"/>
    <property type="match status" value="1"/>
</dbReference>
<feature type="domain" description="Glycosyl hydrolase family 13 catalytic" evidence="4">
    <location>
        <begin position="15"/>
        <end position="424"/>
    </location>
</feature>
<keyword evidence="2" id="KW-0378">Hydrolase</keyword>
<dbReference type="FunFam" id="3.90.400.10:FF:000002">
    <property type="entry name" value="Sucrose isomerase"/>
    <property type="match status" value="1"/>
</dbReference>
<dbReference type="Pfam" id="PF00128">
    <property type="entry name" value="Alpha-amylase"/>
    <property type="match status" value="1"/>
</dbReference>
<evidence type="ECO:0000256" key="1">
    <source>
        <dbReference type="ARBA" id="ARBA00008061"/>
    </source>
</evidence>